<comment type="caution">
    <text evidence="1">The sequence shown here is derived from an EMBL/GenBank/DDBJ whole genome shotgun (WGS) entry which is preliminary data.</text>
</comment>
<dbReference type="Proteomes" id="UP000321577">
    <property type="component" value="Unassembled WGS sequence"/>
</dbReference>
<dbReference type="RefSeq" id="WP_170266571.1">
    <property type="nucleotide sequence ID" value="NZ_BKAG01000003.1"/>
</dbReference>
<dbReference type="SUPFAM" id="SSF53335">
    <property type="entry name" value="S-adenosyl-L-methionine-dependent methyltransferases"/>
    <property type="match status" value="1"/>
</dbReference>
<proteinExistence type="predicted"/>
<name>A0A512M402_9BACT</name>
<dbReference type="EMBL" id="BKAG01000003">
    <property type="protein sequence ID" value="GEP41462.1"/>
    <property type="molecule type" value="Genomic_DNA"/>
</dbReference>
<gene>
    <name evidence="1" type="ORF">BGE01nite_07530</name>
</gene>
<dbReference type="AlphaFoldDB" id="A0A512M402"/>
<evidence type="ECO:0000313" key="1">
    <source>
        <dbReference type="EMBL" id="GEP41462.1"/>
    </source>
</evidence>
<protein>
    <recommendedName>
        <fullName evidence="3">Methyltransferase</fullName>
    </recommendedName>
</protein>
<accession>A0A512M402</accession>
<dbReference type="Gene3D" id="3.40.50.150">
    <property type="entry name" value="Vaccinia Virus protein VP39"/>
    <property type="match status" value="1"/>
</dbReference>
<evidence type="ECO:0008006" key="3">
    <source>
        <dbReference type="Google" id="ProtNLM"/>
    </source>
</evidence>
<sequence length="307" mass="34294">MIRSLLRRLIQGAPAEQAPAALTTLVGMTTNEERLYYAEAIQKIRSLPGAVVDLGCWMGSTTLSLVHGLEEAGCKDEIVYGFDRFIWDDWMDEYLPVVACEYAHGESFLPEVRRRVKAHGHRVRLVPADLTTYAWKDGPIKLLLVDAMKTWVLGSSITRSFFPSLVPGALVVHQDYKCYDTPWIALIQYRLRDLFNFTHGVRRGCTVAFELKEKLSPERVNAAADFTAVTAEEIEAAVNWSAELLGEPGRGWMAGCHIMYHLFVKDAAGARRIADGYLNSGIKRHGGFAEALRFLETAESKGEFPPS</sequence>
<organism evidence="1 2">
    <name type="scientific">Brevifollis gellanilyticus</name>
    <dbReference type="NCBI Taxonomy" id="748831"/>
    <lineage>
        <taxon>Bacteria</taxon>
        <taxon>Pseudomonadati</taxon>
        <taxon>Verrucomicrobiota</taxon>
        <taxon>Verrucomicrobiia</taxon>
        <taxon>Verrucomicrobiales</taxon>
        <taxon>Verrucomicrobiaceae</taxon>
    </lineage>
</organism>
<keyword evidence="2" id="KW-1185">Reference proteome</keyword>
<dbReference type="InterPro" id="IPR029063">
    <property type="entry name" value="SAM-dependent_MTases_sf"/>
</dbReference>
<reference evidence="1 2" key="1">
    <citation type="submission" date="2019-07" db="EMBL/GenBank/DDBJ databases">
        <title>Whole genome shotgun sequence of Brevifollis gellanilyticus NBRC 108608.</title>
        <authorList>
            <person name="Hosoyama A."/>
            <person name="Uohara A."/>
            <person name="Ohji S."/>
            <person name="Ichikawa N."/>
        </authorList>
    </citation>
    <scope>NUCLEOTIDE SEQUENCE [LARGE SCALE GENOMIC DNA]</scope>
    <source>
        <strain evidence="1 2">NBRC 108608</strain>
    </source>
</reference>
<evidence type="ECO:0000313" key="2">
    <source>
        <dbReference type="Proteomes" id="UP000321577"/>
    </source>
</evidence>